<sequence>MLNATWNLFYQTGNIETYLLLKELEQQEELNPEQEQNNQASSDASKGIDLPSL</sequence>
<evidence type="ECO:0000313" key="2">
    <source>
        <dbReference type="EMBL" id="MFD1066367.1"/>
    </source>
</evidence>
<keyword evidence="3" id="KW-1185">Reference proteome</keyword>
<evidence type="ECO:0000313" key="3">
    <source>
        <dbReference type="Proteomes" id="UP001597041"/>
    </source>
</evidence>
<dbReference type="InterPro" id="IPR025617">
    <property type="entry name" value="YqzL"/>
</dbReference>
<comment type="caution">
    <text evidence="2">The sequence shown here is derived from an EMBL/GenBank/DDBJ whole genome shotgun (WGS) entry which is preliminary data.</text>
</comment>
<dbReference type="EMBL" id="JBHTKK010000010">
    <property type="protein sequence ID" value="MFD1066367.1"/>
    <property type="molecule type" value="Genomic_DNA"/>
</dbReference>
<gene>
    <name evidence="2" type="ORF">ACFQ19_10060</name>
</gene>
<reference evidence="3" key="1">
    <citation type="journal article" date="2019" name="Int. J. Syst. Evol. Microbiol.">
        <title>The Global Catalogue of Microorganisms (GCM) 10K type strain sequencing project: providing services to taxonomists for standard genome sequencing and annotation.</title>
        <authorList>
            <consortium name="The Broad Institute Genomics Platform"/>
            <consortium name="The Broad Institute Genome Sequencing Center for Infectious Disease"/>
            <person name="Wu L."/>
            <person name="Ma J."/>
        </authorList>
    </citation>
    <scope>NUCLEOTIDE SEQUENCE [LARGE SCALE GENOMIC DNA]</scope>
    <source>
        <strain evidence="3">CCUG 56608</strain>
    </source>
</reference>
<dbReference type="Pfam" id="PF14006">
    <property type="entry name" value="YqzL"/>
    <property type="match status" value="1"/>
</dbReference>
<dbReference type="RefSeq" id="WP_379591946.1">
    <property type="nucleotide sequence ID" value="NZ_JBHTKK010000010.1"/>
</dbReference>
<name>A0ABW3NFC9_9BACI</name>
<evidence type="ECO:0000256" key="1">
    <source>
        <dbReference type="SAM" id="MobiDB-lite"/>
    </source>
</evidence>
<protein>
    <submittedName>
        <fullName evidence="2">YqzL family protein</fullName>
    </submittedName>
</protein>
<organism evidence="2 3">
    <name type="scientific">Oceanobacillus locisalsi</name>
    <dbReference type="NCBI Taxonomy" id="546107"/>
    <lineage>
        <taxon>Bacteria</taxon>
        <taxon>Bacillati</taxon>
        <taxon>Bacillota</taxon>
        <taxon>Bacilli</taxon>
        <taxon>Bacillales</taxon>
        <taxon>Bacillaceae</taxon>
        <taxon>Oceanobacillus</taxon>
    </lineage>
</organism>
<proteinExistence type="predicted"/>
<dbReference type="Proteomes" id="UP001597041">
    <property type="component" value="Unassembled WGS sequence"/>
</dbReference>
<feature type="region of interest" description="Disordered" evidence="1">
    <location>
        <begin position="26"/>
        <end position="53"/>
    </location>
</feature>
<accession>A0ABW3NFC9</accession>